<evidence type="ECO:0000313" key="6">
    <source>
        <dbReference type="Proteomes" id="UP000054007"/>
    </source>
</evidence>
<protein>
    <submittedName>
        <fullName evidence="5">Bromodomain-containing protein</fullName>
    </submittedName>
</protein>
<dbReference type="GO" id="GO:0006325">
    <property type="term" value="P:chromatin organization"/>
    <property type="evidence" value="ECO:0007669"/>
    <property type="project" value="UniProtKB-ARBA"/>
</dbReference>
<dbReference type="AlphaFoldDB" id="A0A0D7BMT6"/>
<keyword evidence="1 2" id="KW-0103">Bromodomain</keyword>
<dbReference type="GO" id="GO:0035267">
    <property type="term" value="C:NuA4 histone acetyltransferase complex"/>
    <property type="evidence" value="ECO:0007669"/>
    <property type="project" value="TreeGrafter"/>
</dbReference>
<evidence type="ECO:0000256" key="3">
    <source>
        <dbReference type="SAM" id="MobiDB-lite"/>
    </source>
</evidence>
<dbReference type="Pfam" id="PF00439">
    <property type="entry name" value="Bromodomain"/>
    <property type="match status" value="1"/>
</dbReference>
<dbReference type="SUPFAM" id="SSF47370">
    <property type="entry name" value="Bromodomain"/>
    <property type="match status" value="1"/>
</dbReference>
<dbReference type="InterPro" id="IPR036427">
    <property type="entry name" value="Bromodomain-like_sf"/>
</dbReference>
<evidence type="ECO:0000256" key="1">
    <source>
        <dbReference type="ARBA" id="ARBA00023117"/>
    </source>
</evidence>
<dbReference type="PROSITE" id="PS50014">
    <property type="entry name" value="BROMODOMAIN_2"/>
    <property type="match status" value="1"/>
</dbReference>
<dbReference type="OrthoDB" id="1742084at2759"/>
<feature type="compositionally biased region" description="Basic and acidic residues" evidence="3">
    <location>
        <begin position="202"/>
        <end position="212"/>
    </location>
</feature>
<dbReference type="PANTHER" id="PTHR15398:SF4">
    <property type="entry name" value="BROMODOMAIN-CONTAINING PROTEIN 8 ISOFORM X1"/>
    <property type="match status" value="1"/>
</dbReference>
<dbReference type="Gene3D" id="1.20.920.10">
    <property type="entry name" value="Bromodomain-like"/>
    <property type="match status" value="1"/>
</dbReference>
<accession>A0A0D7BMT6</accession>
<evidence type="ECO:0000256" key="2">
    <source>
        <dbReference type="PROSITE-ProRule" id="PRU00035"/>
    </source>
</evidence>
<organism evidence="5 6">
    <name type="scientific">Cylindrobasidium torrendii FP15055 ss-10</name>
    <dbReference type="NCBI Taxonomy" id="1314674"/>
    <lineage>
        <taxon>Eukaryota</taxon>
        <taxon>Fungi</taxon>
        <taxon>Dikarya</taxon>
        <taxon>Basidiomycota</taxon>
        <taxon>Agaricomycotina</taxon>
        <taxon>Agaricomycetes</taxon>
        <taxon>Agaricomycetidae</taxon>
        <taxon>Agaricales</taxon>
        <taxon>Marasmiineae</taxon>
        <taxon>Physalacriaceae</taxon>
        <taxon>Cylindrobasidium</taxon>
    </lineage>
</organism>
<name>A0A0D7BMT6_9AGAR</name>
<reference evidence="5 6" key="1">
    <citation type="journal article" date="2015" name="Fungal Genet. Biol.">
        <title>Evolution of novel wood decay mechanisms in Agaricales revealed by the genome sequences of Fistulina hepatica and Cylindrobasidium torrendii.</title>
        <authorList>
            <person name="Floudas D."/>
            <person name="Held B.W."/>
            <person name="Riley R."/>
            <person name="Nagy L.G."/>
            <person name="Koehler G."/>
            <person name="Ransdell A.S."/>
            <person name="Younus H."/>
            <person name="Chow J."/>
            <person name="Chiniquy J."/>
            <person name="Lipzen A."/>
            <person name="Tritt A."/>
            <person name="Sun H."/>
            <person name="Haridas S."/>
            <person name="LaButti K."/>
            <person name="Ohm R.A."/>
            <person name="Kues U."/>
            <person name="Blanchette R.A."/>
            <person name="Grigoriev I.V."/>
            <person name="Minto R.E."/>
            <person name="Hibbett D.S."/>
        </authorList>
    </citation>
    <scope>NUCLEOTIDE SEQUENCE [LARGE SCALE GENOMIC DNA]</scope>
    <source>
        <strain evidence="5 6">FP15055 ss-10</strain>
    </source>
</reference>
<dbReference type="Proteomes" id="UP000054007">
    <property type="component" value="Unassembled WGS sequence"/>
</dbReference>
<dbReference type="PRINTS" id="PR00503">
    <property type="entry name" value="BROMODOMAIN"/>
</dbReference>
<dbReference type="PANTHER" id="PTHR15398">
    <property type="entry name" value="BROMODOMAIN-CONTAINING PROTEIN 8"/>
    <property type="match status" value="1"/>
</dbReference>
<feature type="compositionally biased region" description="Basic and acidic residues" evidence="3">
    <location>
        <begin position="221"/>
        <end position="234"/>
    </location>
</feature>
<feature type="domain" description="Bromo" evidence="4">
    <location>
        <begin position="248"/>
        <end position="318"/>
    </location>
</feature>
<proteinExistence type="predicted"/>
<dbReference type="SMART" id="SM00297">
    <property type="entry name" value="BROMO"/>
    <property type="match status" value="1"/>
</dbReference>
<dbReference type="STRING" id="1314674.A0A0D7BMT6"/>
<feature type="region of interest" description="Disordered" evidence="3">
    <location>
        <begin position="131"/>
        <end position="234"/>
    </location>
</feature>
<dbReference type="InterPro" id="IPR001487">
    <property type="entry name" value="Bromodomain"/>
</dbReference>
<dbReference type="EMBL" id="KN880454">
    <property type="protein sequence ID" value="KIY71479.1"/>
    <property type="molecule type" value="Genomic_DNA"/>
</dbReference>
<gene>
    <name evidence="5" type="ORF">CYLTODRAFT_487244</name>
</gene>
<dbReference type="CDD" id="cd04369">
    <property type="entry name" value="Bromodomain"/>
    <property type="match status" value="1"/>
</dbReference>
<evidence type="ECO:0000313" key="5">
    <source>
        <dbReference type="EMBL" id="KIY71479.1"/>
    </source>
</evidence>
<feature type="compositionally biased region" description="Basic and acidic residues" evidence="3">
    <location>
        <begin position="162"/>
        <end position="171"/>
    </location>
</feature>
<sequence>MATRAARRAGTDVSALSTRDRLLLSQAAYSLGEDWTEVARLLQKNALLAQPKTFTVQACQLIHAALLKDADLEAADNEGSGELVKRLCIAHFEHLQALALKDEAIFKKLTAEIDDIKSGKWQKTEDVNAMEIIGDTKDDVEEDEEPPRRSTRNRAPTVTKPTSDRDRRAETTDGNVDVQDASEETESGTTRRGKRKASVLDTDARDKKRVREGSQSANDEDATKARRKVDPESKRFQSIITPVHHRIAQLKDGNIFQAPIRASEAPDYHDIVKRPMDLRTIKNKVKDGLITNSLEYRRDLNLLFANAIMYNRPGSSVYAMSQNMRAETDHVMSDFLNTEAALMHR</sequence>
<keyword evidence="6" id="KW-1185">Reference proteome</keyword>
<evidence type="ECO:0000259" key="4">
    <source>
        <dbReference type="PROSITE" id="PS50014"/>
    </source>
</evidence>